<feature type="region of interest" description="Disordered" evidence="1">
    <location>
        <begin position="53"/>
        <end position="86"/>
    </location>
</feature>
<feature type="compositionally biased region" description="Polar residues" evidence="1">
    <location>
        <begin position="8"/>
        <end position="24"/>
    </location>
</feature>
<reference evidence="2 4" key="1">
    <citation type="journal article" date="2023" name="Mol. Biol. Evol.">
        <title>Genomics of Secondarily Temperate Adaptation in the Only Non-Antarctic Icefish.</title>
        <authorList>
            <person name="Rivera-Colon A.G."/>
            <person name="Rayamajhi N."/>
            <person name="Minhas B.F."/>
            <person name="Madrigal G."/>
            <person name="Bilyk K.T."/>
            <person name="Yoon V."/>
            <person name="Hune M."/>
            <person name="Gregory S."/>
            <person name="Cheng C.H.C."/>
            <person name="Catchen J.M."/>
        </authorList>
    </citation>
    <scope>NUCLEOTIDE SEQUENCE [LARGE SCALE GENOMIC DNA]</scope>
    <source>
        <tissue evidence="2">White muscle</tissue>
    </source>
</reference>
<feature type="region of interest" description="Disordered" evidence="1">
    <location>
        <begin position="1"/>
        <end position="28"/>
    </location>
</feature>
<dbReference type="Proteomes" id="UP001331515">
    <property type="component" value="Unassembled WGS sequence"/>
</dbReference>
<comment type="caution">
    <text evidence="2">The sequence shown here is derived from an EMBL/GenBank/DDBJ whole genome shotgun (WGS) entry which is preliminary data.</text>
</comment>
<dbReference type="EMBL" id="JAURVH010001533">
    <property type="protein sequence ID" value="KAK5898584.1"/>
    <property type="molecule type" value="Genomic_DNA"/>
</dbReference>
<gene>
    <name evidence="2" type="ORF">CgunFtcFv8_015989</name>
    <name evidence="3" type="ORF">CgunFtcFv8_015990</name>
</gene>
<sequence length="103" mass="11522">MKRPIQLQKVTVQSDTKPASSNPLQPMKSAPFYFKPIKHKPLLTSRPISVDSTFHSPVSDQSGARPPAQRIGGMDKIHKVQTSETERARTTAEYRCLLADTDF</sequence>
<proteinExistence type="predicted"/>
<name>A0AAN8H3T9_CHAGU</name>
<evidence type="ECO:0000256" key="1">
    <source>
        <dbReference type="SAM" id="MobiDB-lite"/>
    </source>
</evidence>
<protein>
    <submittedName>
        <fullName evidence="2">Uncharacterized protein</fullName>
    </submittedName>
</protein>
<keyword evidence="4" id="KW-1185">Reference proteome</keyword>
<evidence type="ECO:0000313" key="3">
    <source>
        <dbReference type="EMBL" id="KAK5898585.1"/>
    </source>
</evidence>
<feature type="compositionally biased region" description="Polar residues" evidence="1">
    <location>
        <begin position="53"/>
        <end position="62"/>
    </location>
</feature>
<accession>A0AAN8H3T9</accession>
<evidence type="ECO:0000313" key="2">
    <source>
        <dbReference type="EMBL" id="KAK5898584.1"/>
    </source>
</evidence>
<dbReference type="EMBL" id="JAURVH010001533">
    <property type="protein sequence ID" value="KAK5898585.1"/>
    <property type="molecule type" value="Genomic_DNA"/>
</dbReference>
<dbReference type="AlphaFoldDB" id="A0AAN8H3T9"/>
<organism evidence="2 4">
    <name type="scientific">Champsocephalus gunnari</name>
    <name type="common">Mackerel icefish</name>
    <dbReference type="NCBI Taxonomy" id="52237"/>
    <lineage>
        <taxon>Eukaryota</taxon>
        <taxon>Metazoa</taxon>
        <taxon>Chordata</taxon>
        <taxon>Craniata</taxon>
        <taxon>Vertebrata</taxon>
        <taxon>Euteleostomi</taxon>
        <taxon>Actinopterygii</taxon>
        <taxon>Neopterygii</taxon>
        <taxon>Teleostei</taxon>
        <taxon>Neoteleostei</taxon>
        <taxon>Acanthomorphata</taxon>
        <taxon>Eupercaria</taxon>
        <taxon>Perciformes</taxon>
        <taxon>Notothenioidei</taxon>
        <taxon>Channichthyidae</taxon>
        <taxon>Champsocephalus</taxon>
    </lineage>
</organism>
<evidence type="ECO:0000313" key="4">
    <source>
        <dbReference type="Proteomes" id="UP001331515"/>
    </source>
</evidence>